<dbReference type="AlphaFoldDB" id="A0A0U2WYL8"/>
<evidence type="ECO:0008006" key="3">
    <source>
        <dbReference type="Google" id="ProtNLM"/>
    </source>
</evidence>
<dbReference type="Proteomes" id="UP000065261">
    <property type="component" value="Chromosome I"/>
</dbReference>
<sequence>MKLLYWLDEWLTLSGDEQQAKLPMSGGDLLGDVYVKYDFIDITKPLLFTFSPAGTNVQEQDLHADFAPWGYHLAQKQNVNVIAFQHLGKSNWFRNRNLIFFLEQLSTLLTPFNCRLGYGLSRGGFAVGAFAKLLQLDQVLFFHPVSTKNKSLVPWDDRSSTDIAQQYDWEGSYADLDLGNAQGYIIYDPTNRIDRLHAKRYKQLNHLRVFGMGHGTHATYLNKFGFYKQVAVDFMRHQQIDIAQFRLQTKTLRFKEDYYKRLNKANKKSAHRLELLSTAHNILIDEKAAHVQEHQASIDIQPLIDVALKHQEQHPDDAIQLLEVAKQLAPNDPLVKHKLKELE</sequence>
<dbReference type="RefSeq" id="WP_058372315.1">
    <property type="nucleotide sequence ID" value="NZ_CP011034.1"/>
</dbReference>
<evidence type="ECO:0000313" key="2">
    <source>
        <dbReference type="Proteomes" id="UP000065261"/>
    </source>
</evidence>
<proteinExistence type="predicted"/>
<organism evidence="1">
    <name type="scientific">Pseudoalteromonas translucida KMM 520</name>
    <dbReference type="NCBI Taxonomy" id="1315283"/>
    <lineage>
        <taxon>Bacteria</taxon>
        <taxon>Pseudomonadati</taxon>
        <taxon>Pseudomonadota</taxon>
        <taxon>Gammaproteobacteria</taxon>
        <taxon>Alteromonadales</taxon>
        <taxon>Pseudoalteromonadaceae</taxon>
        <taxon>Pseudoalteromonas</taxon>
    </lineage>
</organism>
<dbReference type="PATRIC" id="fig|1315283.4.peg.131"/>
<dbReference type="KEGG" id="ptn:PTRA_a0154"/>
<accession>A0A0U2WYL8</accession>
<protein>
    <recommendedName>
        <fullName evidence="3">Cytosolic protein</fullName>
    </recommendedName>
</protein>
<reference evidence="1 2" key="1">
    <citation type="submission" date="2015-03" db="EMBL/GenBank/DDBJ databases">
        <authorList>
            <person name="Murphy D."/>
        </authorList>
    </citation>
    <scope>NUCLEOTIDE SEQUENCE [LARGE SCALE GENOMIC DNA]</scope>
    <source>
        <strain evidence="1 2">KMM 520</strain>
    </source>
</reference>
<dbReference type="OrthoDB" id="5826754at2"/>
<gene>
    <name evidence="1" type="ORF">PTRA_a0154</name>
</gene>
<name>A0A0U2WYL8_9GAMM</name>
<dbReference type="EMBL" id="CP011034">
    <property type="protein sequence ID" value="ALS31538.1"/>
    <property type="molecule type" value="Genomic_DNA"/>
</dbReference>
<evidence type="ECO:0000313" key="1">
    <source>
        <dbReference type="EMBL" id="ALS31538.1"/>
    </source>
</evidence>